<dbReference type="InterPro" id="IPR042267">
    <property type="entry name" value="VTC_sf"/>
</dbReference>
<dbReference type="CDD" id="cd07750">
    <property type="entry name" value="PolyPPase_VTC_like"/>
    <property type="match status" value="1"/>
</dbReference>
<dbReference type="Gene3D" id="3.20.100.30">
    <property type="entry name" value="VTC, catalytic tunnel domain"/>
    <property type="match status" value="1"/>
</dbReference>
<protein>
    <submittedName>
        <fullName evidence="2">Polyphosphate polymerase domain-containing protein</fullName>
    </submittedName>
</protein>
<feature type="domain" description="VTC" evidence="1">
    <location>
        <begin position="11"/>
        <end position="229"/>
    </location>
</feature>
<dbReference type="EMBL" id="CP130319">
    <property type="protein sequence ID" value="WNR42340.1"/>
    <property type="molecule type" value="Genomic_DNA"/>
</dbReference>
<organism evidence="2 3">
    <name type="scientific">Paenibacillus roseopurpureus</name>
    <dbReference type="NCBI Taxonomy" id="2918901"/>
    <lineage>
        <taxon>Bacteria</taxon>
        <taxon>Bacillati</taxon>
        <taxon>Bacillota</taxon>
        <taxon>Bacilli</taxon>
        <taxon>Bacillales</taxon>
        <taxon>Paenibacillaceae</taxon>
        <taxon>Paenibacillus</taxon>
    </lineage>
</organism>
<dbReference type="InterPro" id="IPR018966">
    <property type="entry name" value="VTC_domain"/>
</dbReference>
<dbReference type="Pfam" id="PF09359">
    <property type="entry name" value="VTC"/>
    <property type="match status" value="1"/>
</dbReference>
<dbReference type="Proteomes" id="UP001304650">
    <property type="component" value="Chromosome"/>
</dbReference>
<proteinExistence type="predicted"/>
<dbReference type="AlphaFoldDB" id="A0AA96LP38"/>
<evidence type="ECO:0000313" key="3">
    <source>
        <dbReference type="Proteomes" id="UP001304650"/>
    </source>
</evidence>
<evidence type="ECO:0000259" key="1">
    <source>
        <dbReference type="Pfam" id="PF09359"/>
    </source>
</evidence>
<evidence type="ECO:0000313" key="2">
    <source>
        <dbReference type="EMBL" id="WNR42340.1"/>
    </source>
</evidence>
<keyword evidence="3" id="KW-1185">Reference proteome</keyword>
<gene>
    <name evidence="2" type="ORF">MJB10_14460</name>
</gene>
<dbReference type="GO" id="GO:0006799">
    <property type="term" value="P:polyphosphate biosynthetic process"/>
    <property type="evidence" value="ECO:0007669"/>
    <property type="project" value="UniProtKB-ARBA"/>
</dbReference>
<accession>A0AA96LP38</accession>
<sequence>MNLEFLGKKLRHEQKYYIHPYEYVTLRQRLAAMLPLDGNSDDNDGYNISSLYFDSPKDHSLYDKVNGIFGRQKFRIRIYNGGDQTIKLERKSKYGDYVSKESVQLNRVDYDRILNRDISFLLEYNHPLIKDFHRALQGGYQPAVIVDYVREAYVYELGDVRITFDKMLSAGINTHDLFDPNLALTEALDSTKTIMEIKYNDFLPEAIRLIVRPETHNRSSISKYVICREVGFRHFRP</sequence>
<dbReference type="KEGG" id="proo:MJB10_14460"/>
<reference evidence="2" key="1">
    <citation type="submission" date="2022-02" db="EMBL/GenBank/DDBJ databases">
        <title>Paenibacillus sp. MBLB1832 Whole Genome Shotgun Sequencing.</title>
        <authorList>
            <person name="Hwang C.Y."/>
            <person name="Cho E.-S."/>
            <person name="Seo M.-J."/>
        </authorList>
    </citation>
    <scope>NUCLEOTIDE SEQUENCE</scope>
    <source>
        <strain evidence="2">MBLB1832</strain>
    </source>
</reference>
<name>A0AA96LP38_9BACL</name>
<dbReference type="RefSeq" id="WP_314795692.1">
    <property type="nucleotide sequence ID" value="NZ_CP130319.1"/>
</dbReference>